<dbReference type="Gene3D" id="2.60.40.200">
    <property type="entry name" value="Superoxide dismutase, copper/zinc binding domain"/>
    <property type="match status" value="1"/>
</dbReference>
<dbReference type="SUPFAM" id="SSF49329">
    <property type="entry name" value="Cu,Zn superoxide dismutase-like"/>
    <property type="match status" value="1"/>
</dbReference>
<comment type="caution">
    <text evidence="5">The sequence shown here is derived from an EMBL/GenBank/DDBJ whole genome shotgun (WGS) entry which is preliminary data.</text>
</comment>
<dbReference type="RefSeq" id="WP_274039983.1">
    <property type="nucleotide sequence ID" value="NZ_JANCPR020000001.1"/>
</dbReference>
<evidence type="ECO:0000313" key="6">
    <source>
        <dbReference type="Proteomes" id="UP001214441"/>
    </source>
</evidence>
<organism evidence="5 6">
    <name type="scientific">Streptomyces iconiensis</name>
    <dbReference type="NCBI Taxonomy" id="1384038"/>
    <lineage>
        <taxon>Bacteria</taxon>
        <taxon>Bacillati</taxon>
        <taxon>Actinomycetota</taxon>
        <taxon>Actinomycetes</taxon>
        <taxon>Kitasatosporales</taxon>
        <taxon>Streptomycetaceae</taxon>
        <taxon>Streptomyces</taxon>
    </lineage>
</organism>
<protein>
    <submittedName>
        <fullName evidence="5">Superoxide dismutase family protein</fullName>
    </submittedName>
</protein>
<dbReference type="EMBL" id="JANCPR020000001">
    <property type="protein sequence ID" value="MDJ1130651.1"/>
    <property type="molecule type" value="Genomic_DNA"/>
</dbReference>
<proteinExistence type="inferred from homology"/>
<dbReference type="Pfam" id="PF00080">
    <property type="entry name" value="Sod_Cu"/>
    <property type="match status" value="1"/>
</dbReference>
<feature type="compositionally biased region" description="Polar residues" evidence="2">
    <location>
        <begin position="25"/>
        <end position="38"/>
    </location>
</feature>
<reference evidence="5 6" key="1">
    <citation type="submission" date="2023-05" db="EMBL/GenBank/DDBJ databases">
        <title>Streptantibioticus silvisoli sp. nov., acidotolerant actinomycetes 1 from pine litter.</title>
        <authorList>
            <person name="Swiecimska M."/>
            <person name="Golinska P."/>
            <person name="Sangal V."/>
            <person name="Wachnowicz B."/>
            <person name="Goodfellow M."/>
        </authorList>
    </citation>
    <scope>NUCLEOTIDE SEQUENCE [LARGE SCALE GENOMIC DNA]</scope>
    <source>
        <strain evidence="5 6">DSM 42109</strain>
    </source>
</reference>
<dbReference type="InterPro" id="IPR036423">
    <property type="entry name" value="SOD-like_Cu/Zn_dom_sf"/>
</dbReference>
<evidence type="ECO:0000256" key="3">
    <source>
        <dbReference type="SAM" id="SignalP"/>
    </source>
</evidence>
<evidence type="ECO:0000313" key="5">
    <source>
        <dbReference type="EMBL" id="MDJ1130651.1"/>
    </source>
</evidence>
<evidence type="ECO:0000256" key="1">
    <source>
        <dbReference type="ARBA" id="ARBA00010457"/>
    </source>
</evidence>
<sequence>MGGASAVTLATALLAGVLAGSGTSTASEPSAGSGTRTTGAADERGTGSAAGAGSAASGARVGADQVRMVYERFAPPRAINPPRAFTYDRRRVPAGAGIRVLQRAGDGKTTVRVAVHGLAPRYRFGVHVHTKPCGLRPNDSGPHYQNVKDPKQPSTNPRYANPRNEVWLDFTTDAKGNGGAVSRHDWTFRRGEARSVVLHERGTHTGPGHAGQAGDRLACVSVPFAGSKKGD</sequence>
<feature type="domain" description="Superoxide dismutase copper/zinc binding" evidence="4">
    <location>
        <begin position="102"/>
        <end position="220"/>
    </location>
</feature>
<comment type="similarity">
    <text evidence="1">Belongs to the Cu-Zn superoxide dismutase family.</text>
</comment>
<feature type="chain" id="PRO_5046902491" evidence="3">
    <location>
        <begin position="27"/>
        <end position="231"/>
    </location>
</feature>
<feature type="region of interest" description="Disordered" evidence="2">
    <location>
        <begin position="21"/>
        <end position="58"/>
    </location>
</feature>
<gene>
    <name evidence="5" type="ORF">NMN56_001540</name>
</gene>
<dbReference type="Proteomes" id="UP001214441">
    <property type="component" value="Unassembled WGS sequence"/>
</dbReference>
<dbReference type="InterPro" id="IPR001424">
    <property type="entry name" value="SOD_Cu_Zn_dom"/>
</dbReference>
<evidence type="ECO:0000256" key="2">
    <source>
        <dbReference type="SAM" id="MobiDB-lite"/>
    </source>
</evidence>
<accession>A0ABT6ZNL4</accession>
<keyword evidence="6" id="KW-1185">Reference proteome</keyword>
<name>A0ABT6ZNL4_9ACTN</name>
<keyword evidence="3" id="KW-0732">Signal</keyword>
<feature type="region of interest" description="Disordered" evidence="2">
    <location>
        <begin position="133"/>
        <end position="161"/>
    </location>
</feature>
<feature type="compositionally biased region" description="Low complexity" evidence="2">
    <location>
        <begin position="46"/>
        <end position="58"/>
    </location>
</feature>
<feature type="signal peptide" evidence="3">
    <location>
        <begin position="1"/>
        <end position="26"/>
    </location>
</feature>
<evidence type="ECO:0000259" key="4">
    <source>
        <dbReference type="Pfam" id="PF00080"/>
    </source>
</evidence>